<dbReference type="PANTHER" id="PTHR11008">
    <property type="entry name" value="PROTEIN TAKEOUT-LIKE PROTEIN"/>
    <property type="match status" value="1"/>
</dbReference>
<dbReference type="GeneID" id="108563646"/>
<dbReference type="InterPro" id="IPR010562">
    <property type="entry name" value="Haemolymph_juvenile_hormone-bd"/>
</dbReference>
<dbReference type="Proteomes" id="UP000695000">
    <property type="component" value="Unplaced"/>
</dbReference>
<proteinExistence type="predicted"/>
<reference evidence="3" key="1">
    <citation type="submission" date="2025-08" db="UniProtKB">
        <authorList>
            <consortium name="RefSeq"/>
        </authorList>
    </citation>
    <scope>IDENTIFICATION</scope>
    <source>
        <tissue evidence="3">Whole Larva</tissue>
    </source>
</reference>
<keyword evidence="2" id="KW-1185">Reference proteome</keyword>
<dbReference type="InterPro" id="IPR038606">
    <property type="entry name" value="To_sf"/>
</dbReference>
<sequence>MKLLVFALCCAVLSQQVISQESLDINDISICLKNIVQSGSPEFGIPILDPLNSELSVDLATFGINLVSGTLDLKNLLLQGISGFNLEDVDISINGNELTLNFKLIEPRITIDADYNVNAHIYGFPAISNGKLNAIIVDLVALVNITADLQIGDIIVENFQISPKIGNVDVKISGILGTLVSTVVNTFFNNNSKELGVIIGNYLKQIINNGKGTEYDINNIINVIFTECINL</sequence>
<evidence type="ECO:0000313" key="3">
    <source>
        <dbReference type="RefSeq" id="XP_017777875.1"/>
    </source>
</evidence>
<feature type="signal peptide" evidence="1">
    <location>
        <begin position="1"/>
        <end position="19"/>
    </location>
</feature>
<evidence type="ECO:0000256" key="1">
    <source>
        <dbReference type="SAM" id="SignalP"/>
    </source>
</evidence>
<dbReference type="Pfam" id="PF06585">
    <property type="entry name" value="JHBP"/>
    <property type="match status" value="1"/>
</dbReference>
<protein>
    <submittedName>
        <fullName evidence="3">Uncharacterized protein LOC108563646</fullName>
    </submittedName>
</protein>
<dbReference type="PANTHER" id="PTHR11008:SF29">
    <property type="entry name" value="IP17226P"/>
    <property type="match status" value="1"/>
</dbReference>
<dbReference type="SMART" id="SM00700">
    <property type="entry name" value="JHBP"/>
    <property type="match status" value="1"/>
</dbReference>
<dbReference type="Gene3D" id="3.15.10.30">
    <property type="entry name" value="Haemolymph juvenile hormone binding protein"/>
    <property type="match status" value="1"/>
</dbReference>
<accession>A0ABM1MTH5</accession>
<gene>
    <name evidence="3" type="primary">LOC108563646</name>
</gene>
<organism evidence="2 3">
    <name type="scientific">Nicrophorus vespilloides</name>
    <name type="common">Boreal carrion beetle</name>
    <dbReference type="NCBI Taxonomy" id="110193"/>
    <lineage>
        <taxon>Eukaryota</taxon>
        <taxon>Metazoa</taxon>
        <taxon>Ecdysozoa</taxon>
        <taxon>Arthropoda</taxon>
        <taxon>Hexapoda</taxon>
        <taxon>Insecta</taxon>
        <taxon>Pterygota</taxon>
        <taxon>Neoptera</taxon>
        <taxon>Endopterygota</taxon>
        <taxon>Coleoptera</taxon>
        <taxon>Polyphaga</taxon>
        <taxon>Staphyliniformia</taxon>
        <taxon>Silphidae</taxon>
        <taxon>Nicrophorinae</taxon>
        <taxon>Nicrophorus</taxon>
    </lineage>
</organism>
<dbReference type="RefSeq" id="XP_017777875.1">
    <property type="nucleotide sequence ID" value="XM_017922386.1"/>
</dbReference>
<keyword evidence="1" id="KW-0732">Signal</keyword>
<evidence type="ECO:0000313" key="2">
    <source>
        <dbReference type="Proteomes" id="UP000695000"/>
    </source>
</evidence>
<feature type="chain" id="PRO_5045782146" evidence="1">
    <location>
        <begin position="20"/>
        <end position="231"/>
    </location>
</feature>
<name>A0ABM1MTH5_NICVS</name>